<sequence length="109" mass="12819">MRIRSRKLSCRGIRLSAIIGGKEPGRIFLYIMKNDLHKEPFGFLEDLFVDESARGKGIGTRLIKEAIKLAKKNKCYKLIATSRHRRKEVHKLYRRLGFKNHGIEFRMDF</sequence>
<dbReference type="SUPFAM" id="SSF55729">
    <property type="entry name" value="Acyl-CoA N-acyltransferases (Nat)"/>
    <property type="match status" value="1"/>
</dbReference>
<accession>A0A8T4KQ51</accession>
<evidence type="ECO:0000259" key="3">
    <source>
        <dbReference type="PROSITE" id="PS51186"/>
    </source>
</evidence>
<dbReference type="Proteomes" id="UP000677687">
    <property type="component" value="Unassembled WGS sequence"/>
</dbReference>
<dbReference type="CDD" id="cd04301">
    <property type="entry name" value="NAT_SF"/>
    <property type="match status" value="1"/>
</dbReference>
<dbReference type="AlphaFoldDB" id="A0A8T4KQ51"/>
<organism evidence="4 5">
    <name type="scientific">Candidatus Iainarchaeum sp</name>
    <dbReference type="NCBI Taxonomy" id="3101447"/>
    <lineage>
        <taxon>Archaea</taxon>
        <taxon>Candidatus Iainarchaeota</taxon>
        <taxon>Candidatus Iainarchaeia</taxon>
        <taxon>Candidatus Iainarchaeales</taxon>
        <taxon>Candidatus Iainarchaeaceae</taxon>
        <taxon>Candidatus Iainarchaeum</taxon>
    </lineage>
</organism>
<protein>
    <submittedName>
        <fullName evidence="4">GNAT family N-acetyltransferase</fullName>
    </submittedName>
</protein>
<evidence type="ECO:0000256" key="1">
    <source>
        <dbReference type="ARBA" id="ARBA00022679"/>
    </source>
</evidence>
<dbReference type="InterPro" id="IPR050832">
    <property type="entry name" value="Bact_Acetyltransf"/>
</dbReference>
<keyword evidence="2" id="KW-0012">Acyltransferase</keyword>
<dbReference type="InterPro" id="IPR016181">
    <property type="entry name" value="Acyl_CoA_acyltransferase"/>
</dbReference>
<gene>
    <name evidence="4" type="ORF">J4415_01260</name>
</gene>
<dbReference type="PROSITE" id="PS51186">
    <property type="entry name" value="GNAT"/>
    <property type="match status" value="1"/>
</dbReference>
<keyword evidence="1" id="KW-0808">Transferase</keyword>
<evidence type="ECO:0000256" key="2">
    <source>
        <dbReference type="ARBA" id="ARBA00023315"/>
    </source>
</evidence>
<dbReference type="Pfam" id="PF00583">
    <property type="entry name" value="Acetyltransf_1"/>
    <property type="match status" value="1"/>
</dbReference>
<evidence type="ECO:0000313" key="4">
    <source>
        <dbReference type="EMBL" id="MBS3057238.1"/>
    </source>
</evidence>
<name>A0A8T4KQ51_9ARCH</name>
<dbReference type="Gene3D" id="3.40.630.30">
    <property type="match status" value="1"/>
</dbReference>
<reference evidence="4" key="2">
    <citation type="submission" date="2021-05" db="EMBL/GenBank/DDBJ databases">
        <title>Protein family content uncovers lineage relationships and bacterial pathway maintenance mechanisms in DPANN archaea.</title>
        <authorList>
            <person name="Castelle C.J."/>
            <person name="Meheust R."/>
            <person name="Jaffe A.L."/>
            <person name="Seitz K."/>
            <person name="Gong X."/>
            <person name="Baker B.J."/>
            <person name="Banfield J.F."/>
        </authorList>
    </citation>
    <scope>NUCLEOTIDE SEQUENCE</scope>
    <source>
        <strain evidence="4">RIFCSPHIGHO2_01_FULL_AR10_44_11</strain>
    </source>
</reference>
<evidence type="ECO:0000313" key="5">
    <source>
        <dbReference type="Proteomes" id="UP000677687"/>
    </source>
</evidence>
<dbReference type="PANTHER" id="PTHR43877">
    <property type="entry name" value="AMINOALKYLPHOSPHONATE N-ACETYLTRANSFERASE-RELATED-RELATED"/>
    <property type="match status" value="1"/>
</dbReference>
<reference evidence="4" key="1">
    <citation type="submission" date="2021-03" db="EMBL/GenBank/DDBJ databases">
        <authorList>
            <person name="Jaffe A."/>
        </authorList>
    </citation>
    <scope>NUCLEOTIDE SEQUENCE</scope>
    <source>
        <strain evidence="4">RIFCSPHIGHO2_01_FULL_AR10_44_11</strain>
    </source>
</reference>
<dbReference type="PANTHER" id="PTHR43877:SF1">
    <property type="entry name" value="ACETYLTRANSFERASE"/>
    <property type="match status" value="1"/>
</dbReference>
<dbReference type="InterPro" id="IPR000182">
    <property type="entry name" value="GNAT_dom"/>
</dbReference>
<comment type="caution">
    <text evidence="4">The sequence shown here is derived from an EMBL/GenBank/DDBJ whole genome shotgun (WGS) entry which is preliminary data.</text>
</comment>
<dbReference type="EMBL" id="JAGVWD010000017">
    <property type="protein sequence ID" value="MBS3057238.1"/>
    <property type="molecule type" value="Genomic_DNA"/>
</dbReference>
<dbReference type="GO" id="GO:0016747">
    <property type="term" value="F:acyltransferase activity, transferring groups other than amino-acyl groups"/>
    <property type="evidence" value="ECO:0007669"/>
    <property type="project" value="InterPro"/>
</dbReference>
<proteinExistence type="predicted"/>
<feature type="domain" description="N-acetyltransferase" evidence="3">
    <location>
        <begin position="1"/>
        <end position="109"/>
    </location>
</feature>